<accession>A0A238JKV9</accession>
<evidence type="ECO:0008006" key="3">
    <source>
        <dbReference type="Google" id="ProtNLM"/>
    </source>
</evidence>
<dbReference type="InterPro" id="IPR036388">
    <property type="entry name" value="WH-like_DNA-bd_sf"/>
</dbReference>
<name>A0A238JKV9_9RHOB</name>
<protein>
    <recommendedName>
        <fullName evidence="3">Homeodomain-like domain-containing protein</fullName>
    </recommendedName>
</protein>
<dbReference type="SUPFAM" id="SSF48295">
    <property type="entry name" value="TrpR-like"/>
    <property type="match status" value="1"/>
</dbReference>
<evidence type="ECO:0000313" key="2">
    <source>
        <dbReference type="Proteomes" id="UP000202922"/>
    </source>
</evidence>
<dbReference type="EMBL" id="FXYE01000001">
    <property type="protein sequence ID" value="SMX31308.1"/>
    <property type="molecule type" value="Genomic_DNA"/>
</dbReference>
<dbReference type="AlphaFoldDB" id="A0A238JKV9"/>
<gene>
    <name evidence="1" type="ORF">COL8621_00382</name>
</gene>
<dbReference type="Pfam" id="PF13565">
    <property type="entry name" value="HTH_32"/>
    <property type="match status" value="1"/>
</dbReference>
<evidence type="ECO:0000313" key="1">
    <source>
        <dbReference type="EMBL" id="SMX31308.1"/>
    </source>
</evidence>
<dbReference type="Proteomes" id="UP000202922">
    <property type="component" value="Unassembled WGS sequence"/>
</dbReference>
<keyword evidence="2" id="KW-1185">Reference proteome</keyword>
<organism evidence="1 2">
    <name type="scientific">Actibacterium lipolyticum</name>
    <dbReference type="NCBI Taxonomy" id="1524263"/>
    <lineage>
        <taxon>Bacteria</taxon>
        <taxon>Pseudomonadati</taxon>
        <taxon>Pseudomonadota</taxon>
        <taxon>Alphaproteobacteria</taxon>
        <taxon>Rhodobacterales</taxon>
        <taxon>Roseobacteraceae</taxon>
        <taxon>Actibacterium</taxon>
    </lineage>
</organism>
<dbReference type="Gene3D" id="1.10.10.10">
    <property type="entry name" value="Winged helix-like DNA-binding domain superfamily/Winged helix DNA-binding domain"/>
    <property type="match status" value="1"/>
</dbReference>
<sequence>MRYPAEEKLEIIRLVEDSHLSARRTLAKLGIPRTTFYRWYDRCLQSGEAGLQDQSPKPKHVWNRVPDDVKRKVVKLALQETELSPRELAVTFTDQERYFVSESTVYRVLKAHDLITSPAFIVIQAASE</sequence>
<dbReference type="GO" id="GO:0043565">
    <property type="term" value="F:sequence-specific DNA binding"/>
    <property type="evidence" value="ECO:0007669"/>
    <property type="project" value="InterPro"/>
</dbReference>
<dbReference type="InterPro" id="IPR010921">
    <property type="entry name" value="Trp_repressor/repl_initiator"/>
</dbReference>
<reference evidence="2" key="1">
    <citation type="submission" date="2017-05" db="EMBL/GenBank/DDBJ databases">
        <authorList>
            <person name="Rodrigo-Torres L."/>
            <person name="Arahal R. D."/>
            <person name="Lucena T."/>
        </authorList>
    </citation>
    <scope>NUCLEOTIDE SEQUENCE [LARGE SCALE GENOMIC DNA]</scope>
    <source>
        <strain evidence="2">CECT 8621</strain>
    </source>
</reference>
<proteinExistence type="predicted"/>